<dbReference type="RefSeq" id="WP_245093986.1">
    <property type="nucleotide sequence ID" value="NZ_CP095053.1"/>
</dbReference>
<proteinExistence type="predicted"/>
<gene>
    <name evidence="3" type="ORF">MUN82_00795</name>
</gene>
<sequence length="115" mass="13093">MIFVFNPFTILIFIAVAAMLLFTLYNTKERDDRLQTNGVRARGVIVQNKIKWGSTTVVRPIIRFETQDGRTIEALHEHGVALAVPRYPEGTTVTVLYDPVNPRDFSIIAADRQYI</sequence>
<feature type="transmembrane region" description="Helical" evidence="1">
    <location>
        <begin position="6"/>
        <end position="25"/>
    </location>
</feature>
<keyword evidence="1" id="KW-0472">Membrane</keyword>
<dbReference type="Pfam" id="PF12158">
    <property type="entry name" value="DUF3592"/>
    <property type="match status" value="1"/>
</dbReference>
<keyword evidence="1" id="KW-0812">Transmembrane</keyword>
<name>A0A8T9SU01_9BACT</name>
<dbReference type="KEGG" id="haei:MUN82_00795"/>
<reference evidence="3 4" key="1">
    <citation type="submission" date="2022-04" db="EMBL/GenBank/DDBJ databases">
        <title>Hymenobacter sp. isolated from the air.</title>
        <authorList>
            <person name="Won M."/>
            <person name="Lee C.-M."/>
            <person name="Woen H.-Y."/>
            <person name="Kwon S.-W."/>
        </authorList>
    </citation>
    <scope>NUCLEOTIDE SEQUENCE [LARGE SCALE GENOMIC DNA]</scope>
    <source>
        <strain evidence="4">5413 J-13</strain>
    </source>
</reference>
<evidence type="ECO:0000313" key="4">
    <source>
        <dbReference type="Proteomes" id="UP000829925"/>
    </source>
</evidence>
<keyword evidence="4" id="KW-1185">Reference proteome</keyword>
<evidence type="ECO:0000259" key="2">
    <source>
        <dbReference type="Pfam" id="PF12158"/>
    </source>
</evidence>
<feature type="domain" description="DUF3592" evidence="2">
    <location>
        <begin position="51"/>
        <end position="108"/>
    </location>
</feature>
<dbReference type="AlphaFoldDB" id="A0A8T9SU01"/>
<keyword evidence="1" id="KW-1133">Transmembrane helix</keyword>
<dbReference type="Proteomes" id="UP000829925">
    <property type="component" value="Chromosome"/>
</dbReference>
<evidence type="ECO:0000256" key="1">
    <source>
        <dbReference type="SAM" id="Phobius"/>
    </source>
</evidence>
<dbReference type="InterPro" id="IPR021994">
    <property type="entry name" value="DUF3592"/>
</dbReference>
<protein>
    <submittedName>
        <fullName evidence="3">DUF3592 domain-containing protein</fullName>
    </submittedName>
</protein>
<dbReference type="EMBL" id="CP095053">
    <property type="protein sequence ID" value="UOR05652.1"/>
    <property type="molecule type" value="Genomic_DNA"/>
</dbReference>
<accession>A0A8T9SU01</accession>
<evidence type="ECO:0000313" key="3">
    <source>
        <dbReference type="EMBL" id="UOR05652.1"/>
    </source>
</evidence>
<organism evidence="3 4">
    <name type="scientific">Hymenobacter aerilatus</name>
    <dbReference type="NCBI Taxonomy" id="2932251"/>
    <lineage>
        <taxon>Bacteria</taxon>
        <taxon>Pseudomonadati</taxon>
        <taxon>Bacteroidota</taxon>
        <taxon>Cytophagia</taxon>
        <taxon>Cytophagales</taxon>
        <taxon>Hymenobacteraceae</taxon>
        <taxon>Hymenobacter</taxon>
    </lineage>
</organism>